<dbReference type="EMBL" id="JAZHXJ010000364">
    <property type="protein sequence ID" value="KAL1863081.1"/>
    <property type="molecule type" value="Genomic_DNA"/>
</dbReference>
<feature type="transmembrane region" description="Helical" evidence="6">
    <location>
        <begin position="139"/>
        <end position="158"/>
    </location>
</feature>
<feature type="transmembrane region" description="Helical" evidence="6">
    <location>
        <begin position="170"/>
        <end position="191"/>
    </location>
</feature>
<keyword evidence="4 6" id="KW-0472">Membrane</keyword>
<organism evidence="7 8">
    <name type="scientific">Phialemonium thermophilum</name>
    <dbReference type="NCBI Taxonomy" id="223376"/>
    <lineage>
        <taxon>Eukaryota</taxon>
        <taxon>Fungi</taxon>
        <taxon>Dikarya</taxon>
        <taxon>Ascomycota</taxon>
        <taxon>Pezizomycotina</taxon>
        <taxon>Sordariomycetes</taxon>
        <taxon>Sordariomycetidae</taxon>
        <taxon>Cephalothecales</taxon>
        <taxon>Cephalothecaceae</taxon>
        <taxon>Phialemonium</taxon>
    </lineage>
</organism>
<feature type="region of interest" description="Disordered" evidence="5">
    <location>
        <begin position="1"/>
        <end position="34"/>
    </location>
</feature>
<keyword evidence="3 6" id="KW-1133">Transmembrane helix</keyword>
<feature type="region of interest" description="Disordered" evidence="5">
    <location>
        <begin position="109"/>
        <end position="129"/>
    </location>
</feature>
<evidence type="ECO:0000256" key="3">
    <source>
        <dbReference type="ARBA" id="ARBA00022989"/>
    </source>
</evidence>
<evidence type="ECO:0008006" key="9">
    <source>
        <dbReference type="Google" id="ProtNLM"/>
    </source>
</evidence>
<accession>A0ABR3WJB8</accession>
<reference evidence="7 8" key="1">
    <citation type="journal article" date="2024" name="Commun. Biol.">
        <title>Comparative genomic analysis of thermophilic fungi reveals convergent evolutionary adaptations and gene losses.</title>
        <authorList>
            <person name="Steindorff A.S."/>
            <person name="Aguilar-Pontes M.V."/>
            <person name="Robinson A.J."/>
            <person name="Andreopoulos B."/>
            <person name="LaButti K."/>
            <person name="Kuo A."/>
            <person name="Mondo S."/>
            <person name="Riley R."/>
            <person name="Otillar R."/>
            <person name="Haridas S."/>
            <person name="Lipzen A."/>
            <person name="Grimwood J."/>
            <person name="Schmutz J."/>
            <person name="Clum A."/>
            <person name="Reid I.D."/>
            <person name="Moisan M.C."/>
            <person name="Butler G."/>
            <person name="Nguyen T.T.M."/>
            <person name="Dewar K."/>
            <person name="Conant G."/>
            <person name="Drula E."/>
            <person name="Henrissat B."/>
            <person name="Hansel C."/>
            <person name="Singer S."/>
            <person name="Hutchinson M.I."/>
            <person name="de Vries R.P."/>
            <person name="Natvig D.O."/>
            <person name="Powell A.J."/>
            <person name="Tsang A."/>
            <person name="Grigoriev I.V."/>
        </authorList>
    </citation>
    <scope>NUCLEOTIDE SEQUENCE [LARGE SCALE GENOMIC DNA]</scope>
    <source>
        <strain evidence="7 8">ATCC 24622</strain>
    </source>
</reference>
<evidence type="ECO:0000256" key="1">
    <source>
        <dbReference type="ARBA" id="ARBA00004370"/>
    </source>
</evidence>
<protein>
    <recommendedName>
        <fullName evidence="9">Major facilitator superfamily (MFS) profile domain-containing protein</fullName>
    </recommendedName>
</protein>
<evidence type="ECO:0000313" key="8">
    <source>
        <dbReference type="Proteomes" id="UP001586593"/>
    </source>
</evidence>
<dbReference type="Gene3D" id="1.20.1250.20">
    <property type="entry name" value="MFS general substrate transporter like domains"/>
    <property type="match status" value="1"/>
</dbReference>
<sequence>MPLTTSADGGSQGAARYYGPPQAPERRSYVRGPQLRASRCSRVAPVRGLSQRGERFRRRDNYWKQREQWLQVDRGSRRGDRSLGTSPLTSVASPAWAVNRPFYGLGAQTRSSPWDTRAPPAGRCRGHPRKAEGIAKNTSVAVAAGATYNVFVLIAGQLVPRMVQMVAWNWGAKSGFFYGGLMALWLVWAYFRLPETKDRTFAEIDISFKNKVKARKFRTTMVDLATQTVGDE</sequence>
<evidence type="ECO:0000313" key="7">
    <source>
        <dbReference type="EMBL" id="KAL1863081.1"/>
    </source>
</evidence>
<evidence type="ECO:0000256" key="4">
    <source>
        <dbReference type="ARBA" id="ARBA00023136"/>
    </source>
</evidence>
<name>A0ABR3WJB8_9PEZI</name>
<evidence type="ECO:0000256" key="2">
    <source>
        <dbReference type="ARBA" id="ARBA00022692"/>
    </source>
</evidence>
<evidence type="ECO:0000256" key="6">
    <source>
        <dbReference type="SAM" id="Phobius"/>
    </source>
</evidence>
<dbReference type="Proteomes" id="UP001586593">
    <property type="component" value="Unassembled WGS sequence"/>
</dbReference>
<keyword evidence="2 6" id="KW-0812">Transmembrane</keyword>
<gene>
    <name evidence="7" type="ORF">VTK73DRAFT_6461</name>
</gene>
<dbReference type="InterPro" id="IPR005828">
    <property type="entry name" value="MFS_sugar_transport-like"/>
</dbReference>
<evidence type="ECO:0000256" key="5">
    <source>
        <dbReference type="SAM" id="MobiDB-lite"/>
    </source>
</evidence>
<comment type="caution">
    <text evidence="7">The sequence shown here is derived from an EMBL/GenBank/DDBJ whole genome shotgun (WGS) entry which is preliminary data.</text>
</comment>
<proteinExistence type="predicted"/>
<dbReference type="Pfam" id="PF00083">
    <property type="entry name" value="Sugar_tr"/>
    <property type="match status" value="1"/>
</dbReference>
<keyword evidence="8" id="KW-1185">Reference proteome</keyword>
<comment type="subcellular location">
    <subcellularLocation>
        <location evidence="1">Membrane</location>
    </subcellularLocation>
</comment>
<dbReference type="InterPro" id="IPR036259">
    <property type="entry name" value="MFS_trans_sf"/>
</dbReference>